<dbReference type="GO" id="GO:0016491">
    <property type="term" value="F:oxidoreductase activity"/>
    <property type="evidence" value="ECO:0007669"/>
    <property type="project" value="UniProtKB-KW"/>
</dbReference>
<name>A0A3E2GU28_SCYLI</name>
<dbReference type="Pfam" id="PF00248">
    <property type="entry name" value="Aldo_ket_red"/>
    <property type="match status" value="1"/>
</dbReference>
<organism evidence="7 8">
    <name type="scientific">Scytalidium lignicola</name>
    <name type="common">Hyphomycete</name>
    <dbReference type="NCBI Taxonomy" id="5539"/>
    <lineage>
        <taxon>Eukaryota</taxon>
        <taxon>Fungi</taxon>
        <taxon>Dikarya</taxon>
        <taxon>Ascomycota</taxon>
        <taxon>Pezizomycotina</taxon>
        <taxon>Leotiomycetes</taxon>
        <taxon>Leotiomycetes incertae sedis</taxon>
        <taxon>Scytalidium</taxon>
    </lineage>
</organism>
<dbReference type="PRINTS" id="PR00069">
    <property type="entry name" value="ALDKETRDTASE"/>
</dbReference>
<reference evidence="7 8" key="1">
    <citation type="submission" date="2018-05" db="EMBL/GenBank/DDBJ databases">
        <title>Draft genome sequence of Scytalidium lignicola DSM 105466, a ubiquitous saprotrophic fungus.</title>
        <authorList>
            <person name="Buettner E."/>
            <person name="Gebauer A.M."/>
            <person name="Hofrichter M."/>
            <person name="Liers C."/>
            <person name="Kellner H."/>
        </authorList>
    </citation>
    <scope>NUCLEOTIDE SEQUENCE [LARGE SCALE GENOMIC DNA]</scope>
    <source>
        <strain evidence="7 8">DSM 105466</strain>
    </source>
</reference>
<feature type="site" description="Lowers pKa of active site Tyr" evidence="5">
    <location>
        <position position="78"/>
    </location>
</feature>
<comment type="caution">
    <text evidence="7">The sequence shown here is derived from an EMBL/GenBank/DDBJ whole genome shotgun (WGS) entry which is preliminary data.</text>
</comment>
<evidence type="ECO:0000256" key="5">
    <source>
        <dbReference type="PIRSR" id="PIRSR000097-3"/>
    </source>
</evidence>
<dbReference type="PIRSF" id="PIRSF000097">
    <property type="entry name" value="AKR"/>
    <property type="match status" value="1"/>
</dbReference>
<dbReference type="OMA" id="DWGVSYF"/>
<dbReference type="PANTHER" id="PTHR11732">
    <property type="entry name" value="ALDO/KETO REDUCTASE"/>
    <property type="match status" value="1"/>
</dbReference>
<dbReference type="AlphaFoldDB" id="A0A3E2GU28"/>
<dbReference type="InterPro" id="IPR018170">
    <property type="entry name" value="Aldo/ket_reductase_CS"/>
</dbReference>
<comment type="similarity">
    <text evidence="1">Belongs to the aldo/keto reductase family.</text>
</comment>
<dbReference type="InterPro" id="IPR023210">
    <property type="entry name" value="NADP_OxRdtase_dom"/>
</dbReference>
<dbReference type="EMBL" id="NCSJ02000478">
    <property type="protein sequence ID" value="RFU24253.1"/>
    <property type="molecule type" value="Genomic_DNA"/>
</dbReference>
<accession>A0A3E2GU28</accession>
<dbReference type="FunFam" id="3.20.20.100:FF:000007">
    <property type="entry name" value="NAD(P)H-dependent D-xylose reductase xyl1"/>
    <property type="match status" value="1"/>
</dbReference>
<dbReference type="SUPFAM" id="SSF51430">
    <property type="entry name" value="NAD(P)-linked oxidoreductase"/>
    <property type="match status" value="1"/>
</dbReference>
<dbReference type="Gene3D" id="3.20.20.100">
    <property type="entry name" value="NADP-dependent oxidoreductase domain"/>
    <property type="match status" value="1"/>
</dbReference>
<evidence type="ECO:0000259" key="6">
    <source>
        <dbReference type="Pfam" id="PF00248"/>
    </source>
</evidence>
<proteinExistence type="inferred from homology"/>
<evidence type="ECO:0000313" key="7">
    <source>
        <dbReference type="EMBL" id="RFU24253.1"/>
    </source>
</evidence>
<evidence type="ECO:0000256" key="2">
    <source>
        <dbReference type="ARBA" id="ARBA00023002"/>
    </source>
</evidence>
<evidence type="ECO:0000313" key="8">
    <source>
        <dbReference type="Proteomes" id="UP000258309"/>
    </source>
</evidence>
<dbReference type="PROSITE" id="PS00798">
    <property type="entry name" value="ALDOKETO_REDUCTASE_1"/>
    <property type="match status" value="1"/>
</dbReference>
<dbReference type="PROSITE" id="PS00062">
    <property type="entry name" value="ALDOKETO_REDUCTASE_2"/>
    <property type="match status" value="1"/>
</dbReference>
<dbReference type="Proteomes" id="UP000258309">
    <property type="component" value="Unassembled WGS sequence"/>
</dbReference>
<evidence type="ECO:0000256" key="3">
    <source>
        <dbReference type="PIRSR" id="PIRSR000097-1"/>
    </source>
</evidence>
<protein>
    <recommendedName>
        <fullName evidence="6">NADP-dependent oxidoreductase domain-containing protein</fullName>
    </recommendedName>
</protein>
<feature type="non-terminal residue" evidence="7">
    <location>
        <position position="1"/>
    </location>
</feature>
<feature type="non-terminal residue" evidence="7">
    <location>
        <position position="322"/>
    </location>
</feature>
<keyword evidence="2" id="KW-0560">Oxidoreductase</keyword>
<dbReference type="STRING" id="5539.A0A3E2GU28"/>
<keyword evidence="8" id="KW-1185">Reference proteome</keyword>
<dbReference type="OrthoDB" id="416253at2759"/>
<dbReference type="InterPro" id="IPR036812">
    <property type="entry name" value="NAD(P)_OxRdtase_dom_sf"/>
</dbReference>
<dbReference type="InterPro" id="IPR020471">
    <property type="entry name" value="AKR"/>
</dbReference>
<evidence type="ECO:0000256" key="4">
    <source>
        <dbReference type="PIRSR" id="PIRSR000097-2"/>
    </source>
</evidence>
<sequence length="322" mass="36486">MPVTLKLNNGKEMPIIGHGLWKIPNPKTADHVYNAIKAGYRLFDGACDYGNEEEAGQGVARAIKEGIVKREDLFIVSKIWNTFHEKDQVEPACQLQLKQWGLEYFDLYIMHFPIALRYVSPSVRYPPGWFYDGKTPTDIQTSNATIQETWQAMEALVDKGLTRALGLSNFNCQLILDILRYARIRPAVLQIENHPYLVQSDLVEFAQAEGIAVMAYSSFGPAGYVEMNLTNAVKTSPLYKHPVIVEIADKHHKSPFQVLLRWGTQRGIIVIPKSDDTVMMAENLAANDFDLTTEEIEQIKGLDKRLRFNDPYAYFGCLPIFA</sequence>
<evidence type="ECO:0000256" key="1">
    <source>
        <dbReference type="ARBA" id="ARBA00007905"/>
    </source>
</evidence>
<feature type="domain" description="NADP-dependent oxidoreductase" evidence="6">
    <location>
        <begin position="21"/>
        <end position="303"/>
    </location>
</feature>
<feature type="binding site" evidence="4">
    <location>
        <position position="111"/>
    </location>
    <ligand>
        <name>substrate</name>
    </ligand>
</feature>
<feature type="active site" description="Proton donor" evidence="3">
    <location>
        <position position="49"/>
    </location>
</feature>
<gene>
    <name evidence="7" type="ORF">B7463_g12086</name>
</gene>